<organism evidence="3 4">
    <name type="scientific">Ramlibacter pallidus</name>
    <dbReference type="NCBI Taxonomy" id="2780087"/>
    <lineage>
        <taxon>Bacteria</taxon>
        <taxon>Pseudomonadati</taxon>
        <taxon>Pseudomonadota</taxon>
        <taxon>Betaproteobacteria</taxon>
        <taxon>Burkholderiales</taxon>
        <taxon>Comamonadaceae</taxon>
        <taxon>Ramlibacter</taxon>
    </lineage>
</organism>
<dbReference type="Pfam" id="PF00144">
    <property type="entry name" value="Beta-lactamase"/>
    <property type="match status" value="1"/>
</dbReference>
<keyword evidence="4" id="KW-1185">Reference proteome</keyword>
<dbReference type="InterPro" id="IPR050789">
    <property type="entry name" value="Diverse_Enzym_Activities"/>
</dbReference>
<dbReference type="PANTHER" id="PTHR43283:SF14">
    <property type="entry name" value="BLL8153 PROTEIN"/>
    <property type="match status" value="1"/>
</dbReference>
<keyword evidence="1" id="KW-0732">Signal</keyword>
<dbReference type="RefSeq" id="WP_193675955.1">
    <property type="nucleotide sequence ID" value="NZ_JADDIV010000002.1"/>
</dbReference>
<comment type="caution">
    <text evidence="3">The sequence shown here is derived from an EMBL/GenBank/DDBJ whole genome shotgun (WGS) entry which is preliminary data.</text>
</comment>
<feature type="chain" id="PRO_5046266919" evidence="1">
    <location>
        <begin position="22"/>
        <end position="419"/>
    </location>
</feature>
<sequence length="419" mass="45799">MQLLPVLLLAGVLAAPGATQAAPDEAALGKAAGYPVQRSGPGFSMFTDHYKVGTFSQMDQVFWPRVVQAPAEASPLPADPVPLANFRYTFDGASLGIDDFLARQRITGLLVIKDGKVLVERYQYDRTAAHRFASFSVAKTVTALLVGLALQDGHIVSLDDPAARYAPELKDSAWGPVTVRNLLRMSSGVRWNDKVMAGAETDGARLAVESFYQRGRGGASAVAWVRQTEHPQGTRFNYNSAETFVLGVVLRGALRTDLSTYLSEKVWKPMGAEADASWLVDRTGLEAANCCLNATLRDYGRLGMLLANDGLWNGREVLPREFLLDATDPARQPAHLQPRKATPYFGYGYQAWLYPYRTRTFGMRGLFGQELIVQPDSRFVMVITSALQSADQPAHIAVERNTLLGALLTTLGGKADLYR</sequence>
<evidence type="ECO:0000313" key="4">
    <source>
        <dbReference type="Proteomes" id="UP000806285"/>
    </source>
</evidence>
<reference evidence="3 4" key="1">
    <citation type="submission" date="2020-10" db="EMBL/GenBank/DDBJ databases">
        <title>Ramlibacter sp. HM2 16S ribosomal RNA gene Genome sequencing and assembly.</title>
        <authorList>
            <person name="Kang M."/>
        </authorList>
    </citation>
    <scope>NUCLEOTIDE SEQUENCE [LARGE SCALE GENOMIC DNA]</scope>
    <source>
        <strain evidence="3 4">HM2</strain>
    </source>
</reference>
<dbReference type="PANTHER" id="PTHR43283">
    <property type="entry name" value="BETA-LACTAMASE-RELATED"/>
    <property type="match status" value="1"/>
</dbReference>
<proteinExistence type="predicted"/>
<protein>
    <submittedName>
        <fullName evidence="3">Beta-lactamase family protein</fullName>
    </submittedName>
</protein>
<feature type="domain" description="Beta-lactamase-related" evidence="2">
    <location>
        <begin position="98"/>
        <end position="391"/>
    </location>
</feature>
<dbReference type="Proteomes" id="UP000806285">
    <property type="component" value="Unassembled WGS sequence"/>
</dbReference>
<dbReference type="InterPro" id="IPR012338">
    <property type="entry name" value="Beta-lactam/transpept-like"/>
</dbReference>
<dbReference type="InterPro" id="IPR001466">
    <property type="entry name" value="Beta-lactam-related"/>
</dbReference>
<evidence type="ECO:0000313" key="3">
    <source>
        <dbReference type="EMBL" id="MBE7367340.1"/>
    </source>
</evidence>
<dbReference type="SUPFAM" id="SSF56601">
    <property type="entry name" value="beta-lactamase/transpeptidase-like"/>
    <property type="match status" value="1"/>
</dbReference>
<accession>A0ABR9S1F3</accession>
<evidence type="ECO:0000259" key="2">
    <source>
        <dbReference type="Pfam" id="PF00144"/>
    </source>
</evidence>
<name>A0ABR9S1F3_9BURK</name>
<dbReference type="Gene3D" id="3.40.710.10">
    <property type="entry name" value="DD-peptidase/beta-lactamase superfamily"/>
    <property type="match status" value="1"/>
</dbReference>
<gene>
    <name evidence="3" type="ORF">IM787_07180</name>
</gene>
<evidence type="ECO:0000256" key="1">
    <source>
        <dbReference type="SAM" id="SignalP"/>
    </source>
</evidence>
<dbReference type="EMBL" id="JADDIV010000002">
    <property type="protein sequence ID" value="MBE7367340.1"/>
    <property type="molecule type" value="Genomic_DNA"/>
</dbReference>
<feature type="signal peptide" evidence="1">
    <location>
        <begin position="1"/>
        <end position="21"/>
    </location>
</feature>